<comment type="caution">
    <text evidence="3">The sequence shown here is derived from an EMBL/GenBank/DDBJ whole genome shotgun (WGS) entry which is preliminary data.</text>
</comment>
<feature type="domain" description="Siphovirus-type tail component RIFT-related" evidence="1">
    <location>
        <begin position="19"/>
        <end position="99"/>
    </location>
</feature>
<evidence type="ECO:0000259" key="2">
    <source>
        <dbReference type="Pfam" id="PF22768"/>
    </source>
</evidence>
<keyword evidence="4" id="KW-1185">Reference proteome</keyword>
<dbReference type="NCBIfam" id="TIGR01633">
    <property type="entry name" value="phi3626_gp14_N"/>
    <property type="match status" value="1"/>
</dbReference>
<dbReference type="InterPro" id="IPR054738">
    <property type="entry name" value="Siphovirus-type_tail_C"/>
</dbReference>
<dbReference type="RefSeq" id="WP_251609037.1">
    <property type="nucleotide sequence ID" value="NZ_JAMQJY010000001.1"/>
</dbReference>
<dbReference type="Gene3D" id="2.60.120.860">
    <property type="match status" value="1"/>
</dbReference>
<sequence length="217" mass="25490">MELFRPPTPPIEFITFDQQTDGERVLRKHFSGMELAVPITIRSDKRIEELKQDLSKWLVHSEPKKLQFVDMPNMYYLAFYQSMELDERINFAKGVLTFYLPEAYRFGQTRVLQIDSSDKTHMVLGQKETHWNSKTIFKQETTNYSIELLAGKRITLHYTFGVGDTLEIDSRLRKIVLNGVVRMPLLSLASEWFKVQPGENQIRSSYSTEVTYTEKFY</sequence>
<accession>A0ABT0XI02</accession>
<organism evidence="3 4">
    <name type="scientific">Alkalicoccobacillus plakortidis</name>
    <dbReference type="NCBI Taxonomy" id="444060"/>
    <lineage>
        <taxon>Bacteria</taxon>
        <taxon>Bacillati</taxon>
        <taxon>Bacillota</taxon>
        <taxon>Bacilli</taxon>
        <taxon>Bacillales</taxon>
        <taxon>Bacillaceae</taxon>
        <taxon>Alkalicoccobacillus</taxon>
    </lineage>
</organism>
<dbReference type="Pfam" id="PF05709">
    <property type="entry name" value="Sipho_tail"/>
    <property type="match status" value="1"/>
</dbReference>
<dbReference type="EMBL" id="JAMQJY010000001">
    <property type="protein sequence ID" value="MCM2675545.1"/>
    <property type="molecule type" value="Genomic_DNA"/>
</dbReference>
<gene>
    <name evidence="3" type="ORF">NDM98_08615</name>
</gene>
<dbReference type="Gene3D" id="2.40.30.200">
    <property type="match status" value="1"/>
</dbReference>
<proteinExistence type="predicted"/>
<name>A0ABT0XI02_9BACI</name>
<evidence type="ECO:0000259" key="1">
    <source>
        <dbReference type="Pfam" id="PF05709"/>
    </source>
</evidence>
<protein>
    <submittedName>
        <fullName evidence="3">Phage tail family protein</fullName>
    </submittedName>
</protein>
<dbReference type="Proteomes" id="UP001203665">
    <property type="component" value="Unassembled WGS sequence"/>
</dbReference>
<dbReference type="InterPro" id="IPR006520">
    <property type="entry name" value="Dit_BPSPP_N"/>
</dbReference>
<reference evidence="3" key="1">
    <citation type="submission" date="2022-06" db="EMBL/GenBank/DDBJ databases">
        <title>Alkalicoccobacillus porphyridii sp. nov., isolated from a marine red alga, Porphyridium purpureum and reclassification of Shouchella plakortidis and Shouchella gibsonii as Alkalicoccobacillus plakortidis comb. nov. and Alkalicoccobacillus gibsonii comb. nov.</title>
        <authorList>
            <person name="Kim K.H."/>
            <person name="Lee J.K."/>
            <person name="Han D.M."/>
            <person name="Baek J.H."/>
            <person name="Jeon C.O."/>
        </authorList>
    </citation>
    <scope>NUCLEOTIDE SEQUENCE</scope>
    <source>
        <strain evidence="3">DSM 19153</strain>
    </source>
</reference>
<evidence type="ECO:0000313" key="3">
    <source>
        <dbReference type="EMBL" id="MCM2675545.1"/>
    </source>
</evidence>
<dbReference type="Pfam" id="PF22768">
    <property type="entry name" value="SPP1_Dit"/>
    <property type="match status" value="1"/>
</dbReference>
<dbReference type="InterPro" id="IPR008841">
    <property type="entry name" value="Siphovirus-type_tail_N"/>
</dbReference>
<feature type="domain" description="Siphovirus-type tail component C-terminal" evidence="2">
    <location>
        <begin position="125"/>
        <end position="216"/>
    </location>
</feature>
<evidence type="ECO:0000313" key="4">
    <source>
        <dbReference type="Proteomes" id="UP001203665"/>
    </source>
</evidence>